<sequence>MARNGGSASLLSLSLPPLLFQFLAGWMISLDCDDQSIFGLWNLNSLTHFWKLKYDHDSGSKRVMAYPGGRNQNASS</sequence>
<keyword evidence="2" id="KW-1185">Reference proteome</keyword>
<dbReference type="Proteomes" id="UP001162992">
    <property type="component" value="Chromosome 11"/>
</dbReference>
<proteinExistence type="predicted"/>
<evidence type="ECO:0000313" key="1">
    <source>
        <dbReference type="EMBL" id="KAJ7537602.1"/>
    </source>
</evidence>
<evidence type="ECO:0000313" key="2">
    <source>
        <dbReference type="Proteomes" id="UP001162992"/>
    </source>
</evidence>
<dbReference type="EMBL" id="CM055102">
    <property type="protein sequence ID" value="KAJ7537602.1"/>
    <property type="molecule type" value="Genomic_DNA"/>
</dbReference>
<reference evidence="2" key="1">
    <citation type="journal article" date="2024" name="Proc. Natl. Acad. Sci. U.S.A.">
        <title>Extraordinary preservation of gene collinearity over three hundred million years revealed in homosporous lycophytes.</title>
        <authorList>
            <person name="Li C."/>
            <person name="Wickell D."/>
            <person name="Kuo L.Y."/>
            <person name="Chen X."/>
            <person name="Nie B."/>
            <person name="Liao X."/>
            <person name="Peng D."/>
            <person name="Ji J."/>
            <person name="Jenkins J."/>
            <person name="Williams M."/>
            <person name="Shu S."/>
            <person name="Plott C."/>
            <person name="Barry K."/>
            <person name="Rajasekar S."/>
            <person name="Grimwood J."/>
            <person name="Han X."/>
            <person name="Sun S."/>
            <person name="Hou Z."/>
            <person name="He W."/>
            <person name="Dai G."/>
            <person name="Sun C."/>
            <person name="Schmutz J."/>
            <person name="Leebens-Mack J.H."/>
            <person name="Li F.W."/>
            <person name="Wang L."/>
        </authorList>
    </citation>
    <scope>NUCLEOTIDE SEQUENCE [LARGE SCALE GENOMIC DNA]</scope>
    <source>
        <strain evidence="2">cv. PW_Plant_1</strain>
    </source>
</reference>
<organism evidence="1 2">
    <name type="scientific">Diphasiastrum complanatum</name>
    <name type="common">Issler's clubmoss</name>
    <name type="synonym">Lycopodium complanatum</name>
    <dbReference type="NCBI Taxonomy" id="34168"/>
    <lineage>
        <taxon>Eukaryota</taxon>
        <taxon>Viridiplantae</taxon>
        <taxon>Streptophyta</taxon>
        <taxon>Embryophyta</taxon>
        <taxon>Tracheophyta</taxon>
        <taxon>Lycopodiopsida</taxon>
        <taxon>Lycopodiales</taxon>
        <taxon>Lycopodiaceae</taxon>
        <taxon>Lycopodioideae</taxon>
        <taxon>Diphasiastrum</taxon>
    </lineage>
</organism>
<gene>
    <name evidence="1" type="ORF">O6H91_11G013100</name>
</gene>
<comment type="caution">
    <text evidence="1">The sequence shown here is derived from an EMBL/GenBank/DDBJ whole genome shotgun (WGS) entry which is preliminary data.</text>
</comment>
<accession>A0ACC2C7L4</accession>
<protein>
    <submittedName>
        <fullName evidence="1">Uncharacterized protein</fullName>
    </submittedName>
</protein>
<name>A0ACC2C7L4_DIPCM</name>